<feature type="region of interest" description="Disordered" evidence="1">
    <location>
        <begin position="121"/>
        <end position="143"/>
    </location>
</feature>
<feature type="compositionally biased region" description="Polar residues" evidence="1">
    <location>
        <begin position="49"/>
        <end position="73"/>
    </location>
</feature>
<protein>
    <submittedName>
        <fullName evidence="2">Uncharacterized protein</fullName>
    </submittedName>
</protein>
<feature type="compositionally biased region" description="Low complexity" evidence="1">
    <location>
        <begin position="312"/>
        <end position="385"/>
    </location>
</feature>
<evidence type="ECO:0000313" key="3">
    <source>
        <dbReference type="Proteomes" id="UP000246410"/>
    </source>
</evidence>
<name>A0A317NCJ7_9NOCA</name>
<dbReference type="Proteomes" id="UP000246410">
    <property type="component" value="Unassembled WGS sequence"/>
</dbReference>
<feature type="compositionally biased region" description="Low complexity" evidence="1">
    <location>
        <begin position="588"/>
        <end position="624"/>
    </location>
</feature>
<feature type="region of interest" description="Disordered" evidence="1">
    <location>
        <begin position="45"/>
        <end position="85"/>
    </location>
</feature>
<feature type="compositionally biased region" description="Low complexity" evidence="1">
    <location>
        <begin position="474"/>
        <end position="494"/>
    </location>
</feature>
<proteinExistence type="predicted"/>
<dbReference type="PRINTS" id="PR01217">
    <property type="entry name" value="PRICHEXTENSN"/>
</dbReference>
<feature type="compositionally biased region" description="Gly residues" evidence="1">
    <location>
        <begin position="556"/>
        <end position="587"/>
    </location>
</feature>
<feature type="region of interest" description="Disordered" evidence="1">
    <location>
        <begin position="303"/>
        <end position="408"/>
    </location>
</feature>
<dbReference type="AlphaFoldDB" id="A0A317NCJ7"/>
<evidence type="ECO:0000313" key="2">
    <source>
        <dbReference type="EMBL" id="PWV72919.1"/>
    </source>
</evidence>
<keyword evidence="3" id="KW-1185">Reference proteome</keyword>
<evidence type="ECO:0000256" key="1">
    <source>
        <dbReference type="SAM" id="MobiDB-lite"/>
    </source>
</evidence>
<comment type="caution">
    <text evidence="2">The sequence shown here is derived from an EMBL/GenBank/DDBJ whole genome shotgun (WGS) entry which is preliminary data.</text>
</comment>
<accession>A0A317NCJ7</accession>
<feature type="compositionally biased region" description="Pro residues" evidence="1">
    <location>
        <begin position="386"/>
        <end position="408"/>
    </location>
</feature>
<organism evidence="2 3">
    <name type="scientific">Nocardia neocaledoniensis</name>
    <dbReference type="NCBI Taxonomy" id="236511"/>
    <lineage>
        <taxon>Bacteria</taxon>
        <taxon>Bacillati</taxon>
        <taxon>Actinomycetota</taxon>
        <taxon>Actinomycetes</taxon>
        <taxon>Mycobacteriales</taxon>
        <taxon>Nocardiaceae</taxon>
        <taxon>Nocardia</taxon>
    </lineage>
</organism>
<feature type="compositionally biased region" description="Low complexity" evidence="1">
    <location>
        <begin position="530"/>
        <end position="555"/>
    </location>
</feature>
<reference evidence="2 3" key="1">
    <citation type="submission" date="2018-05" db="EMBL/GenBank/DDBJ databases">
        <title>Genomic Encyclopedia of Type Strains, Phase IV (KMG-IV): sequencing the most valuable type-strain genomes for metagenomic binning, comparative biology and taxonomic classification.</title>
        <authorList>
            <person name="Goeker M."/>
        </authorList>
    </citation>
    <scope>NUCLEOTIDE SEQUENCE [LARGE SCALE GENOMIC DNA]</scope>
    <source>
        <strain evidence="2 3">DSM 44717</strain>
    </source>
</reference>
<gene>
    <name evidence="2" type="ORF">DFR69_108233</name>
</gene>
<dbReference type="RefSeq" id="WP_110039544.1">
    <property type="nucleotide sequence ID" value="NZ_QGTL01000008.1"/>
</dbReference>
<sequence>MTRDLPLDDDAARAEGSDTAYRVANGVARVARAGAYVTGGALVAANGTAPETTPGTSNADSRYAGWSTQTVSGDPSPDAPSPVMTFPDLTDLPEPAAPAPAAPHAPFGARPPAEPEVTMVGRSTEAESGWRPEIPGSDGDTEMRIPGSGETSTGFGIPSYTPAPTKPGLGLDDDNPFALPGGPGLGLPGPGMGIPGFDGLPGQGIGIPGYDGLPGHAGGLPGFGGIGGPNDSVAQPGDGPFDGIGDMFDGFGAMVNTEWQVDAHVGLDGVWFTSQMKVTGQVGQVGDQLDDYGKWLGDGIKVPGGADGGGMTSPTGPSLPGSSSSGVGLPGSTGTSATGAPLPGGPAAPSTGATPLPGAAAPAMPGAAAPAMPGAAPAAPMSHAPAPAPAPVAPAPPAPVAPAPAPVAPAAPAPVALNPVVSTPLQTTIQPDAASTPIANVFGGAAGAASPLTAPAATAPALFAPLTPTTKPVVVPDVSGPTSSSPSPATVTPPTKLPTADIETPTTVKLPDLPKPTASVPDVTKPHVTTPPTAGTGTGPVKPTSPGDDGVTTPGGTTGGGTTPGGTTPGGSTGGGTTPGGTTGGGTPSTAPTVDVPDPTVTNPTVSVPTQPVPTKVPTVDIDPPSVVTPPPVVTVQPTQAPIKPPVIDTKPIAADFDQHAGGYHGVSAGLFDTGLGGVDQAAVFPAEPHGYDFV</sequence>
<dbReference type="EMBL" id="QGTL01000008">
    <property type="protein sequence ID" value="PWV72919.1"/>
    <property type="molecule type" value="Genomic_DNA"/>
</dbReference>
<feature type="region of interest" description="Disordered" evidence="1">
    <location>
        <begin position="474"/>
        <end position="624"/>
    </location>
</feature>